<dbReference type="GO" id="GO:0022857">
    <property type="term" value="F:transmembrane transporter activity"/>
    <property type="evidence" value="ECO:0007669"/>
    <property type="project" value="TreeGrafter"/>
</dbReference>
<keyword evidence="2" id="KW-0812">Transmembrane</keyword>
<accession>A0A2M8LY28</accession>
<feature type="transmembrane region" description="Helical" evidence="2">
    <location>
        <begin position="460"/>
        <end position="478"/>
    </location>
</feature>
<protein>
    <recommendedName>
        <fullName evidence="5">ABC transporter permease</fullName>
    </recommendedName>
</protein>
<feature type="transmembrane region" description="Helical" evidence="2">
    <location>
        <begin position="547"/>
        <end position="568"/>
    </location>
</feature>
<keyword evidence="2" id="KW-0472">Membrane</keyword>
<reference evidence="3 4" key="1">
    <citation type="submission" date="2017-11" db="EMBL/GenBank/DDBJ databases">
        <title>Streptomyces carmine sp. nov., a novel actinomycete isolated from Sophora alopecuroides in Xinjiang, China.</title>
        <authorList>
            <person name="Wang Y."/>
            <person name="Luo X."/>
            <person name="Wan C."/>
            <person name="Zhang L."/>
        </authorList>
    </citation>
    <scope>NUCLEOTIDE SEQUENCE [LARGE SCALE GENOMIC DNA]</scope>
    <source>
        <strain evidence="3 4">TRM SA0054</strain>
    </source>
</reference>
<feature type="transmembrane region" description="Helical" evidence="2">
    <location>
        <begin position="417"/>
        <end position="439"/>
    </location>
</feature>
<feature type="transmembrane region" description="Helical" evidence="2">
    <location>
        <begin position="782"/>
        <end position="801"/>
    </location>
</feature>
<evidence type="ECO:0008006" key="5">
    <source>
        <dbReference type="Google" id="ProtNLM"/>
    </source>
</evidence>
<evidence type="ECO:0000313" key="3">
    <source>
        <dbReference type="EMBL" id="PJE96877.1"/>
    </source>
</evidence>
<evidence type="ECO:0000313" key="4">
    <source>
        <dbReference type="Proteomes" id="UP000230407"/>
    </source>
</evidence>
<keyword evidence="4" id="KW-1185">Reference proteome</keyword>
<dbReference type="Proteomes" id="UP000230407">
    <property type="component" value="Unassembled WGS sequence"/>
</dbReference>
<dbReference type="InterPro" id="IPR050250">
    <property type="entry name" value="Macrolide_Exporter_MacB"/>
</dbReference>
<feature type="transmembrane region" description="Helical" evidence="2">
    <location>
        <begin position="381"/>
        <end position="405"/>
    </location>
</feature>
<feature type="transmembrane region" description="Helical" evidence="2">
    <location>
        <begin position="335"/>
        <end position="360"/>
    </location>
</feature>
<dbReference type="GO" id="GO:0005886">
    <property type="term" value="C:plasma membrane"/>
    <property type="evidence" value="ECO:0007669"/>
    <property type="project" value="TreeGrafter"/>
</dbReference>
<feature type="region of interest" description="Disordered" evidence="1">
    <location>
        <begin position="65"/>
        <end position="86"/>
    </location>
</feature>
<feature type="transmembrane region" description="Helical" evidence="2">
    <location>
        <begin position="490"/>
        <end position="510"/>
    </location>
</feature>
<keyword evidence="2" id="KW-1133">Transmembrane helix</keyword>
<dbReference type="AlphaFoldDB" id="A0A2M8LY28"/>
<name>A0A2M8LY28_9ACTN</name>
<gene>
    <name evidence="3" type="ORF">CUT44_15735</name>
</gene>
<proteinExistence type="predicted"/>
<sequence>MAATGRPRAAVPWVRARLRASAGGALALAVLVAVTAFLAAAVPRQTAAQEDAALRHAFARAQPDERTVTVTAPASHQEVSEAGRDFLSPARLAETARVLRDTARPPLVPDREAAVYGLRNSAPVAVRGDGLPRPTGLHPQLTLHTRPQDAGVRLRLVSGRMPSPDVRGTTVEAVVTTRTAEVMNLAVGSTFHFPDVTAARVTVRVSGLVAPRDPDADHWRAEPALLEPELRTVPATVPPPNQYWYFSALIDSGARAVLLRCNGGAMAYWHHPVRTAGLTAADVPALRSALAALSAGPDEAEVRDRSPVSGTDVAADELIALLEGFEEERRTSRSLVLTAVTGVGAAATVVLVTAAVLTAAGRRPELALLRARGASLPGLGLGLLGETAAVAVPAAAAGTGCALLWVPAPRDTLPVSLAAGAVVAAVACTALPALAAAAHRRPRPEVRGDVATARPSRRRTVAELTVVALAVGGLVAARRAGTASGGTDPLAAAVPVLLALVAALVLLRVYPLPLRMLARPAARLRGLVLPLALTRLGRAPAVSALPLLAVLVGLTVSAFGGAVLTGVAESRDRAALAEVGADARVEAPDALPGGLVDRVRRVPGVDGTAAVRIEYGQRPEDAGGPAFALVAVDPRSYARLAGRTGLDGGEPFPAGELGRAPGAGPLPAVVSPGLAEALGDGGTAAVDTAGGRATVRAVAVRSETPAVTGEFAVVSAAALPAGRGGAPPRPTVLLVSGPGLDGRALADAARRTADGLTVSLRSRQEAGYGAGPLREGTRRMQLAAAAAGAGYAALALLLWLLQSAAERRAALARLRAVGMSPRQGRALVWAETLPPTALGVLGGVATALGAVALLRPAVDLTPMAFTARARAAGEETVRAALVTDAGALLWPSSALLALACGVAAVQAWPGGAREEGGRLRKGERE</sequence>
<organism evidence="3 4">
    <name type="scientific">Streptomyces carminius</name>
    <dbReference type="NCBI Taxonomy" id="2665496"/>
    <lineage>
        <taxon>Bacteria</taxon>
        <taxon>Bacillati</taxon>
        <taxon>Actinomycetota</taxon>
        <taxon>Actinomycetes</taxon>
        <taxon>Kitasatosporales</taxon>
        <taxon>Streptomycetaceae</taxon>
        <taxon>Streptomyces</taxon>
    </lineage>
</organism>
<evidence type="ECO:0000256" key="1">
    <source>
        <dbReference type="SAM" id="MobiDB-lite"/>
    </source>
</evidence>
<dbReference type="PANTHER" id="PTHR30572">
    <property type="entry name" value="MEMBRANE COMPONENT OF TRANSPORTER-RELATED"/>
    <property type="match status" value="1"/>
</dbReference>
<dbReference type="PANTHER" id="PTHR30572:SF4">
    <property type="entry name" value="ABC TRANSPORTER PERMEASE YTRF"/>
    <property type="match status" value="1"/>
</dbReference>
<dbReference type="RefSeq" id="WP_100202491.1">
    <property type="nucleotide sequence ID" value="NZ_PGGW01000053.1"/>
</dbReference>
<evidence type="ECO:0000256" key="2">
    <source>
        <dbReference type="SAM" id="Phobius"/>
    </source>
</evidence>
<comment type="caution">
    <text evidence="3">The sequence shown here is derived from an EMBL/GenBank/DDBJ whole genome shotgun (WGS) entry which is preliminary data.</text>
</comment>
<dbReference type="EMBL" id="PGGW01000053">
    <property type="protein sequence ID" value="PJE96877.1"/>
    <property type="molecule type" value="Genomic_DNA"/>
</dbReference>